<protein>
    <submittedName>
        <fullName evidence="1">Uncharacterized protein</fullName>
    </submittedName>
</protein>
<reference evidence="2" key="1">
    <citation type="submission" date="2010-08" db="EMBL/GenBank/DDBJ databases">
        <authorList>
            <consortium name="Caenorhabditis japonica Sequencing Consortium"/>
            <person name="Wilson R.K."/>
        </authorList>
    </citation>
    <scope>NUCLEOTIDE SEQUENCE [LARGE SCALE GENOMIC DNA]</scope>
    <source>
        <strain evidence="2">DF5081</strain>
    </source>
</reference>
<dbReference type="AlphaFoldDB" id="A0A8R1IN12"/>
<evidence type="ECO:0000313" key="2">
    <source>
        <dbReference type="Proteomes" id="UP000005237"/>
    </source>
</evidence>
<evidence type="ECO:0000313" key="1">
    <source>
        <dbReference type="EnsemblMetazoa" id="CJA38255.1"/>
    </source>
</evidence>
<dbReference type="EnsemblMetazoa" id="CJA38255.1">
    <property type="protein sequence ID" value="CJA38255.1"/>
    <property type="gene ID" value="WBGene00214102"/>
</dbReference>
<reference evidence="1" key="2">
    <citation type="submission" date="2022-06" db="UniProtKB">
        <authorList>
            <consortium name="EnsemblMetazoa"/>
        </authorList>
    </citation>
    <scope>IDENTIFICATION</scope>
    <source>
        <strain evidence="1">DF5081</strain>
    </source>
</reference>
<organism evidence="1 2">
    <name type="scientific">Caenorhabditis japonica</name>
    <dbReference type="NCBI Taxonomy" id="281687"/>
    <lineage>
        <taxon>Eukaryota</taxon>
        <taxon>Metazoa</taxon>
        <taxon>Ecdysozoa</taxon>
        <taxon>Nematoda</taxon>
        <taxon>Chromadorea</taxon>
        <taxon>Rhabditida</taxon>
        <taxon>Rhabditina</taxon>
        <taxon>Rhabditomorpha</taxon>
        <taxon>Rhabditoidea</taxon>
        <taxon>Rhabditidae</taxon>
        <taxon>Peloderinae</taxon>
        <taxon>Caenorhabditis</taxon>
    </lineage>
</organism>
<sequence>MFFPIDELETKNKRSAFLTQLIVSQLIIVNKVAQAVSLLPPRHQELVHCQENQSSGLAAAMILTQSRTCGELWFVVYVYLNREKYNTIQDLKAAVKREWDAISVGEQKKNGGETNY</sequence>
<dbReference type="Proteomes" id="UP000005237">
    <property type="component" value="Unassembled WGS sequence"/>
</dbReference>
<proteinExistence type="predicted"/>
<keyword evidence="2" id="KW-1185">Reference proteome</keyword>
<name>A0A8R1IN12_CAEJA</name>
<accession>A0A8R1IN12</accession>